<reference evidence="2 3" key="1">
    <citation type="submission" date="2007-01" db="EMBL/GenBank/DDBJ databases">
        <authorList>
            <person name="Haygood M."/>
            <person name="Podell S."/>
            <person name="Anderson C."/>
            <person name="Hopkinson B."/>
            <person name="Roe K."/>
            <person name="Barbeau K."/>
            <person name="Gaasterland T."/>
            <person name="Ferriera S."/>
            <person name="Johnson J."/>
            <person name="Kravitz S."/>
            <person name="Beeson K."/>
            <person name="Sutton G."/>
            <person name="Rogers Y.-H."/>
            <person name="Friedman R."/>
            <person name="Frazier M."/>
            <person name="Venter J.C."/>
        </authorList>
    </citation>
    <scope>NUCLEOTIDE SEQUENCE [LARGE SCALE GENOMIC DNA]</scope>
    <source>
        <strain evidence="2 3">ATCC 23134</strain>
    </source>
</reference>
<keyword evidence="1" id="KW-1133">Transmembrane helix</keyword>
<keyword evidence="3" id="KW-1185">Reference proteome</keyword>
<evidence type="ECO:0000313" key="2">
    <source>
        <dbReference type="EMBL" id="EAY30740.1"/>
    </source>
</evidence>
<protein>
    <submittedName>
        <fullName evidence="2">Uncharacterized protein</fullName>
    </submittedName>
</protein>
<organism evidence="2 3">
    <name type="scientific">Microscilla marina ATCC 23134</name>
    <dbReference type="NCBI Taxonomy" id="313606"/>
    <lineage>
        <taxon>Bacteria</taxon>
        <taxon>Pseudomonadati</taxon>
        <taxon>Bacteroidota</taxon>
        <taxon>Cytophagia</taxon>
        <taxon>Cytophagales</taxon>
        <taxon>Microscillaceae</taxon>
        <taxon>Microscilla</taxon>
    </lineage>
</organism>
<sequence>MFTVLKSGMMKTLILNSIFTLNKYKYYLGNKYHFIIQLFLFITLIIKV</sequence>
<gene>
    <name evidence="2" type="ORF">M23134_01064</name>
</gene>
<proteinExistence type="predicted"/>
<name>A1ZFG6_MICM2</name>
<dbReference type="Proteomes" id="UP000004095">
    <property type="component" value="Unassembled WGS sequence"/>
</dbReference>
<dbReference type="EMBL" id="AAWS01000005">
    <property type="protein sequence ID" value="EAY30740.1"/>
    <property type="molecule type" value="Genomic_DNA"/>
</dbReference>
<accession>A1ZFG6</accession>
<keyword evidence="1" id="KW-0472">Membrane</keyword>
<feature type="transmembrane region" description="Helical" evidence="1">
    <location>
        <begin position="26"/>
        <end position="46"/>
    </location>
</feature>
<comment type="caution">
    <text evidence="2">The sequence shown here is derived from an EMBL/GenBank/DDBJ whole genome shotgun (WGS) entry which is preliminary data.</text>
</comment>
<evidence type="ECO:0000256" key="1">
    <source>
        <dbReference type="SAM" id="Phobius"/>
    </source>
</evidence>
<keyword evidence="1" id="KW-0812">Transmembrane</keyword>
<dbReference type="AlphaFoldDB" id="A1ZFG6"/>
<evidence type="ECO:0000313" key="3">
    <source>
        <dbReference type="Proteomes" id="UP000004095"/>
    </source>
</evidence>